<keyword evidence="5" id="KW-1185">Reference proteome</keyword>
<name>A0ABS0N2N0_9SPHN</name>
<evidence type="ECO:0000256" key="2">
    <source>
        <dbReference type="SAM" id="SignalP"/>
    </source>
</evidence>
<dbReference type="SUPFAM" id="SSF53474">
    <property type="entry name" value="alpha/beta-Hydrolases"/>
    <property type="match status" value="1"/>
</dbReference>
<reference evidence="4 5" key="1">
    <citation type="submission" date="2020-11" db="EMBL/GenBank/DDBJ databases">
        <title>Erythrobacter sediminis sp. nov., a marine bacterium from a tidal flat of Garorim Bay.</title>
        <authorList>
            <person name="Kim D."/>
            <person name="Yoo Y."/>
            <person name="Kim J.-J."/>
        </authorList>
    </citation>
    <scope>NUCLEOTIDE SEQUENCE [LARGE SCALE GENOMIC DNA]</scope>
    <source>
        <strain evidence="4 5">JGD-13</strain>
    </source>
</reference>
<dbReference type="InterPro" id="IPR029058">
    <property type="entry name" value="AB_hydrolase_fold"/>
</dbReference>
<dbReference type="PANTHER" id="PTHR42776:SF27">
    <property type="entry name" value="DIPEPTIDYL PEPTIDASE FAMILY MEMBER 6"/>
    <property type="match status" value="1"/>
</dbReference>
<evidence type="ECO:0000259" key="3">
    <source>
        <dbReference type="Pfam" id="PF00326"/>
    </source>
</evidence>
<evidence type="ECO:0000256" key="1">
    <source>
        <dbReference type="ARBA" id="ARBA00022801"/>
    </source>
</evidence>
<keyword evidence="2" id="KW-0732">Signal</keyword>
<dbReference type="Gene3D" id="3.40.50.1820">
    <property type="entry name" value="alpha/beta hydrolase"/>
    <property type="match status" value="1"/>
</dbReference>
<feature type="domain" description="Peptidase S9 prolyl oligopeptidase catalytic" evidence="3">
    <location>
        <begin position="451"/>
        <end position="656"/>
    </location>
</feature>
<evidence type="ECO:0000313" key="4">
    <source>
        <dbReference type="EMBL" id="MBH5322173.1"/>
    </source>
</evidence>
<gene>
    <name evidence="4" type="ORF">I5L03_06200</name>
</gene>
<dbReference type="PANTHER" id="PTHR42776">
    <property type="entry name" value="SERINE PEPTIDASE S9 FAMILY MEMBER"/>
    <property type="match status" value="1"/>
</dbReference>
<evidence type="ECO:0000313" key="5">
    <source>
        <dbReference type="Proteomes" id="UP000602442"/>
    </source>
</evidence>
<dbReference type="SUPFAM" id="SSF82171">
    <property type="entry name" value="DPP6 N-terminal domain-like"/>
    <property type="match status" value="1"/>
</dbReference>
<dbReference type="Pfam" id="PF00326">
    <property type="entry name" value="Peptidase_S9"/>
    <property type="match status" value="1"/>
</dbReference>
<comment type="caution">
    <text evidence="4">The sequence shown here is derived from an EMBL/GenBank/DDBJ whole genome shotgun (WGS) entry which is preliminary data.</text>
</comment>
<feature type="signal peptide" evidence="2">
    <location>
        <begin position="1"/>
        <end position="24"/>
    </location>
</feature>
<protein>
    <submittedName>
        <fullName evidence="4">S9 family peptidase</fullName>
    </submittedName>
</protein>
<accession>A0ABS0N2N0</accession>
<dbReference type="RefSeq" id="WP_197920888.1">
    <property type="nucleotide sequence ID" value="NZ_CAWPTA010000007.1"/>
</dbReference>
<dbReference type="Proteomes" id="UP000602442">
    <property type="component" value="Unassembled WGS sequence"/>
</dbReference>
<dbReference type="EMBL" id="JAEANY010000002">
    <property type="protein sequence ID" value="MBH5322173.1"/>
    <property type="molecule type" value="Genomic_DNA"/>
</dbReference>
<proteinExistence type="predicted"/>
<organism evidence="4 5">
    <name type="scientific">Aurantiacibacter sediminis</name>
    <dbReference type="NCBI Taxonomy" id="2793064"/>
    <lineage>
        <taxon>Bacteria</taxon>
        <taxon>Pseudomonadati</taxon>
        <taxon>Pseudomonadota</taxon>
        <taxon>Alphaproteobacteria</taxon>
        <taxon>Sphingomonadales</taxon>
        <taxon>Erythrobacteraceae</taxon>
        <taxon>Aurantiacibacter</taxon>
    </lineage>
</organism>
<keyword evidence="1" id="KW-0378">Hydrolase</keyword>
<feature type="chain" id="PRO_5045401429" evidence="2">
    <location>
        <begin position="25"/>
        <end position="660"/>
    </location>
</feature>
<sequence length="660" mass="73147">MKFVAEMAAMFGAAVLAMPITAAAQDEAAQAQASASEIPPEIPTSAFASLSMLSGARLSPDGSMIAFTTMHQGSLYLTIFNAETLQFMTGARIGDKDKFNWFRWVGNDHIIFSVLLSDSRETYFFSRMMGFELSTEALQPVGLRRMAYNGDEIIHIDHDNAAVLVAMQNGLNNYPDVYRFDLNTLSAGEPDGVIVQRRDVPIVDWITDETGAVRMGVGRARGGRYFLRYRGSGEGGFDTIAETRADAENAFDYWDIRGMRAGSDTAYVLARPTGADRNALMEFDLTTGTPGAVVFQSEDADVSSVYFDDAGEPIAVGYLGDAFRRDWIDPDLRDMREALGRALPGSWVTILDWSEDRERMLILQSGPADPGALYVFTPGENHLQLFSEYRPQVPAGLLVEPTALRYDARDGTSIHAYLTLPRGRAPEGLPLIVHPHGGPYGIRDTDRYNDMVQLLANRGYAVIQPNFRGSGGFGEEFELLGNGQIGRKMQDDLDDAVAHLAAEGIVDPNRVCMIGSSYGGYAAMWGVIRNPEIYRCAVSFAGVTHFERQLNYDSDYLFGRNRGRWWDRVDGDQTNFDLDDVSPAVQVERLTRPLLLVHGEEDEIVPFSQYELMVSRAERANVAIETLTFEESGHNFTSEEDEQAYYDAIVAFLSEHNPAD</sequence>
<dbReference type="InterPro" id="IPR001375">
    <property type="entry name" value="Peptidase_S9_cat"/>
</dbReference>